<dbReference type="EMBL" id="MJFZ01000027">
    <property type="protein sequence ID" value="RAW41607.1"/>
    <property type="molecule type" value="Genomic_DNA"/>
</dbReference>
<evidence type="ECO:0000256" key="1">
    <source>
        <dbReference type="ARBA" id="ARBA00004141"/>
    </source>
</evidence>
<name>A0A329SXK2_9STRA</name>
<evidence type="ECO:0000256" key="2">
    <source>
        <dbReference type="ARBA" id="ARBA00022692"/>
    </source>
</evidence>
<dbReference type="Pfam" id="PF00520">
    <property type="entry name" value="Ion_trans"/>
    <property type="match status" value="1"/>
</dbReference>
<evidence type="ECO:0000256" key="5">
    <source>
        <dbReference type="SAM" id="Phobius"/>
    </source>
</evidence>
<dbReference type="STRING" id="29920.A0A329SXK2"/>
<keyword evidence="8" id="KW-1185">Reference proteome</keyword>
<dbReference type="Proteomes" id="UP000251314">
    <property type="component" value="Unassembled WGS sequence"/>
</dbReference>
<keyword evidence="3 5" id="KW-1133">Transmembrane helix</keyword>
<accession>A0A329SXK2</accession>
<comment type="caution">
    <text evidence="7">The sequence shown here is derived from an EMBL/GenBank/DDBJ whole genome shotgun (WGS) entry which is preliminary data.</text>
</comment>
<feature type="transmembrane region" description="Helical" evidence="5">
    <location>
        <begin position="33"/>
        <end position="51"/>
    </location>
</feature>
<feature type="domain" description="Ion transport" evidence="6">
    <location>
        <begin position="27"/>
        <end position="148"/>
    </location>
</feature>
<dbReference type="OrthoDB" id="416585at2759"/>
<dbReference type="VEuPathDB" id="FungiDB:PC110_g2169"/>
<keyword evidence="2 5" id="KW-0812">Transmembrane</keyword>
<sequence>MVLSCGNLFAILVEIQAKIYGEMAVSLLWERWMLVFSLGYIAEMILKLHVFRLGGYFSSTKNIYACTVPLVIFVAEVSVHSHSFEVGWQRFHLLLFFRFSRCLRLLVALLALSSMFAIVVRLIPAFVTVYGMLGVLMYEYAAVGDPRLASITYRQANFYNNNYTTSLHH</sequence>
<feature type="transmembrane region" description="Helical" evidence="5">
    <location>
        <begin position="103"/>
        <end position="123"/>
    </location>
</feature>
<organism evidence="7 8">
    <name type="scientific">Phytophthora cactorum</name>
    <dbReference type="NCBI Taxonomy" id="29920"/>
    <lineage>
        <taxon>Eukaryota</taxon>
        <taxon>Sar</taxon>
        <taxon>Stramenopiles</taxon>
        <taxon>Oomycota</taxon>
        <taxon>Peronosporomycetes</taxon>
        <taxon>Peronosporales</taxon>
        <taxon>Peronosporaceae</taxon>
        <taxon>Phytophthora</taxon>
    </lineage>
</organism>
<dbReference type="InterPro" id="IPR027359">
    <property type="entry name" value="Volt_channel_dom_sf"/>
</dbReference>
<evidence type="ECO:0000256" key="3">
    <source>
        <dbReference type="ARBA" id="ARBA00022989"/>
    </source>
</evidence>
<evidence type="ECO:0000259" key="6">
    <source>
        <dbReference type="Pfam" id="PF00520"/>
    </source>
</evidence>
<dbReference type="Gene3D" id="1.20.120.350">
    <property type="entry name" value="Voltage-gated potassium channels. Chain C"/>
    <property type="match status" value="1"/>
</dbReference>
<evidence type="ECO:0000313" key="8">
    <source>
        <dbReference type="Proteomes" id="UP000251314"/>
    </source>
</evidence>
<evidence type="ECO:0000256" key="4">
    <source>
        <dbReference type="ARBA" id="ARBA00023136"/>
    </source>
</evidence>
<dbReference type="InterPro" id="IPR005821">
    <property type="entry name" value="Ion_trans_dom"/>
</dbReference>
<comment type="subcellular location">
    <subcellularLocation>
        <location evidence="1">Membrane</location>
        <topology evidence="1">Multi-pass membrane protein</topology>
    </subcellularLocation>
</comment>
<dbReference type="GO" id="GO:0005216">
    <property type="term" value="F:monoatomic ion channel activity"/>
    <property type="evidence" value="ECO:0007669"/>
    <property type="project" value="InterPro"/>
</dbReference>
<dbReference type="GO" id="GO:0016020">
    <property type="term" value="C:membrane"/>
    <property type="evidence" value="ECO:0007669"/>
    <property type="project" value="UniProtKB-SubCell"/>
</dbReference>
<reference evidence="7 8" key="1">
    <citation type="submission" date="2018-01" db="EMBL/GenBank/DDBJ databases">
        <title>Draft genome of the strawberry crown rot pathogen Phytophthora cactorum.</title>
        <authorList>
            <person name="Armitage A.D."/>
            <person name="Lysoe E."/>
            <person name="Nellist C.F."/>
            <person name="Harrison R.J."/>
            <person name="Brurberg M.B."/>
        </authorList>
    </citation>
    <scope>NUCLEOTIDE SEQUENCE [LARGE SCALE GENOMIC DNA]</scope>
    <source>
        <strain evidence="7 8">10300</strain>
    </source>
</reference>
<keyword evidence="4 5" id="KW-0472">Membrane</keyword>
<protein>
    <recommendedName>
        <fullName evidence="6">Ion transport domain-containing protein</fullName>
    </recommendedName>
</protein>
<gene>
    <name evidence="7" type="ORF">PC110_g2169</name>
</gene>
<dbReference type="AlphaFoldDB" id="A0A329SXK2"/>
<proteinExistence type="predicted"/>
<evidence type="ECO:0000313" key="7">
    <source>
        <dbReference type="EMBL" id="RAW41607.1"/>
    </source>
</evidence>